<evidence type="ECO:0000256" key="3">
    <source>
        <dbReference type="ARBA" id="ARBA00023054"/>
    </source>
</evidence>
<evidence type="ECO:0000313" key="9">
    <source>
        <dbReference type="Proteomes" id="UP000051181"/>
    </source>
</evidence>
<feature type="topological domain" description="Cytoplasmic" evidence="6">
    <location>
        <begin position="29"/>
        <end position="577"/>
    </location>
</feature>
<keyword evidence="1 6" id="KW-0812">Transmembrane</keyword>
<evidence type="ECO:0000313" key="8">
    <source>
        <dbReference type="EMBL" id="KRK19231.1"/>
    </source>
</evidence>
<keyword evidence="6" id="KW-0131">Cell cycle</keyword>
<keyword evidence="3 6" id="KW-0175">Coiled coil</keyword>
<evidence type="ECO:0000256" key="2">
    <source>
        <dbReference type="ARBA" id="ARBA00022989"/>
    </source>
</evidence>
<dbReference type="GO" id="GO:0005886">
    <property type="term" value="C:plasma membrane"/>
    <property type="evidence" value="ECO:0007669"/>
    <property type="project" value="UniProtKB-SubCell"/>
</dbReference>
<dbReference type="NCBIfam" id="NF003409">
    <property type="entry name" value="PRK04778.1-3"/>
    <property type="match status" value="1"/>
</dbReference>
<dbReference type="AlphaFoldDB" id="A0A0R1FC31"/>
<comment type="function">
    <text evidence="6">Negative regulator of FtsZ ring formation; modulates the frequency and position of FtsZ ring formation. Inhibits FtsZ ring formation at polar sites. Interacts either with FtsZ or with one of its binding partners to promote depolymerization.</text>
</comment>
<feature type="coiled-coil region" evidence="6">
    <location>
        <begin position="112"/>
        <end position="160"/>
    </location>
</feature>
<keyword evidence="4 6" id="KW-0472">Membrane</keyword>
<evidence type="ECO:0000256" key="5">
    <source>
        <dbReference type="ARBA" id="ARBA00023210"/>
    </source>
</evidence>
<comment type="similarity">
    <text evidence="6">Belongs to the EzrA family.</text>
</comment>
<dbReference type="GO" id="GO:0000921">
    <property type="term" value="P:septin ring assembly"/>
    <property type="evidence" value="ECO:0007669"/>
    <property type="project" value="InterPro"/>
</dbReference>
<dbReference type="PATRIC" id="fig|913848.6.peg.822"/>
<keyword evidence="2 6" id="KW-1133">Transmembrane helix</keyword>
<accession>A0A0R1FC31</accession>
<keyword evidence="6" id="KW-1003">Cell membrane</keyword>
<feature type="coiled-coil region" evidence="6">
    <location>
        <begin position="310"/>
        <end position="375"/>
    </location>
</feature>
<feature type="coiled-coil region" evidence="6">
    <location>
        <begin position="462"/>
        <end position="496"/>
    </location>
</feature>
<evidence type="ECO:0000256" key="6">
    <source>
        <dbReference type="HAMAP-Rule" id="MF_00728"/>
    </source>
</evidence>
<proteinExistence type="inferred from homology"/>
<keyword evidence="6" id="KW-0132">Cell division</keyword>
<comment type="subcellular location">
    <subcellularLocation>
        <location evidence="6">Cell membrane</location>
        <topology evidence="6">Single-pass membrane protein</topology>
    </subcellularLocation>
    <text evidence="6">Colocalized with FtsZ to the nascent septal site.</text>
</comment>
<dbReference type="EMBL" id="AZCN01000002">
    <property type="protein sequence ID" value="KRK19231.1"/>
    <property type="molecule type" value="Genomic_DNA"/>
</dbReference>
<evidence type="ECO:0000256" key="1">
    <source>
        <dbReference type="ARBA" id="ARBA00022692"/>
    </source>
</evidence>
<sequence length="577" mass="66859">MTGVLLMELILIGIIILALVLYVGVIFYQRRNSKQIDALQDREQKLTKLPFKKTMSAARQQGLAGQSQEEYAKWQERLQEIQKNCFADLERKLLLAETTNNRYRFFAAAKTIKELKQQLTTVQQALDEIMAGFGQIQADATANQTKAKELRELYQKLRKQLLTKSFSYGAAADGLEEKLSYLETSFDKYNRFTKSGDHVEGKAILGQLDKDITELNDLMKRIPPRFKELNNEFPEQLEELRQGYRRLADEAYQFYDIDIPAELTDLDQHINTTRKSLKKLDLTAIEATDQDIARRIDHLYDVMEAEIKAHEEVESRHDELQAFINHAQKQNRELQDELDHLNQSYSLNNNEISQAQELKHQLDEIRTTFENDMQEVAGQTAVYSMVAENYSTAFAALTEIEKKQKAINDSVQGLRRGEEEAQRSLQSFEFEIRNVKRQVEKLNLPGLPRHYLDFFFIVADEITKLDQELNQVKIDLDVITKELITTQEDLNKLKEETNALIDSALLTEQLLQYANRYRHSHADVAQASDEALRLFNSEYDYKQAAETIATVLEQVEPGSYKKVEESFYKTKDQELKV</sequence>
<protein>
    <recommendedName>
        <fullName evidence="6">Septation ring formation regulator EzrA</fullName>
    </recommendedName>
</protein>
<dbReference type="InterPro" id="IPR010379">
    <property type="entry name" value="EzrA"/>
</dbReference>
<comment type="caution">
    <text evidence="8">The sequence shown here is derived from an EMBL/GenBank/DDBJ whole genome shotgun (WGS) entry which is preliminary data.</text>
</comment>
<evidence type="ECO:0000256" key="7">
    <source>
        <dbReference type="SAM" id="Phobius"/>
    </source>
</evidence>
<dbReference type="GO" id="GO:0005940">
    <property type="term" value="C:septin ring"/>
    <property type="evidence" value="ECO:0007669"/>
    <property type="project" value="InterPro"/>
</dbReference>
<dbReference type="eggNOG" id="COG4477">
    <property type="taxonomic scope" value="Bacteria"/>
</dbReference>
<reference evidence="8 9" key="1">
    <citation type="journal article" date="2015" name="Genome Announc.">
        <title>Expanding the biotechnology potential of lactobacilli through comparative genomics of 213 strains and associated genera.</title>
        <authorList>
            <person name="Sun Z."/>
            <person name="Harris H.M."/>
            <person name="McCann A."/>
            <person name="Guo C."/>
            <person name="Argimon S."/>
            <person name="Zhang W."/>
            <person name="Yang X."/>
            <person name="Jeffery I.B."/>
            <person name="Cooney J.C."/>
            <person name="Kagawa T.F."/>
            <person name="Liu W."/>
            <person name="Song Y."/>
            <person name="Salvetti E."/>
            <person name="Wrobel A."/>
            <person name="Rasinkangas P."/>
            <person name="Parkhill J."/>
            <person name="Rea M.C."/>
            <person name="O'Sullivan O."/>
            <person name="Ritari J."/>
            <person name="Douillard F.P."/>
            <person name="Paul Ross R."/>
            <person name="Yang R."/>
            <person name="Briner A.E."/>
            <person name="Felis G.E."/>
            <person name="de Vos W.M."/>
            <person name="Barrangou R."/>
            <person name="Klaenhammer T.R."/>
            <person name="Caufield P.W."/>
            <person name="Cui Y."/>
            <person name="Zhang H."/>
            <person name="O'Toole P.W."/>
        </authorList>
    </citation>
    <scope>NUCLEOTIDE SEQUENCE [LARGE SCALE GENOMIC DNA]</scope>
    <source>
        <strain evidence="8 9">DSM 20001</strain>
    </source>
</reference>
<name>A0A0R1FC31_9LACO</name>
<dbReference type="GO" id="GO:0000917">
    <property type="term" value="P:division septum assembly"/>
    <property type="evidence" value="ECO:0007669"/>
    <property type="project" value="UniProtKB-KW"/>
</dbReference>
<feature type="topological domain" description="Extracellular" evidence="6">
    <location>
        <begin position="1"/>
        <end position="9"/>
    </location>
</feature>
<gene>
    <name evidence="6" type="primary">ezrA</name>
    <name evidence="8" type="ORF">FD22_GL000793</name>
</gene>
<organism evidence="8 9">
    <name type="scientific">Loigolactobacillus coryniformis subsp. coryniformis KCTC 3167 = DSM 20001</name>
    <dbReference type="NCBI Taxonomy" id="913848"/>
    <lineage>
        <taxon>Bacteria</taxon>
        <taxon>Bacillati</taxon>
        <taxon>Bacillota</taxon>
        <taxon>Bacilli</taxon>
        <taxon>Lactobacillales</taxon>
        <taxon>Lactobacillaceae</taxon>
        <taxon>Loigolactobacillus</taxon>
    </lineage>
</organism>
<dbReference type="HAMAP" id="MF_00728">
    <property type="entry name" value="EzrA"/>
    <property type="match status" value="1"/>
</dbReference>
<dbReference type="Pfam" id="PF06160">
    <property type="entry name" value="EzrA"/>
    <property type="match status" value="1"/>
</dbReference>
<dbReference type="Proteomes" id="UP000051181">
    <property type="component" value="Unassembled WGS sequence"/>
</dbReference>
<evidence type="ECO:0000256" key="4">
    <source>
        <dbReference type="ARBA" id="ARBA00023136"/>
    </source>
</evidence>
<feature type="transmembrane region" description="Helical" evidence="7">
    <location>
        <begin position="6"/>
        <end position="28"/>
    </location>
</feature>
<keyword evidence="5 6" id="KW-0717">Septation</keyword>